<dbReference type="RefSeq" id="WP_173122529.1">
    <property type="nucleotide sequence ID" value="NZ_JABRWJ010000003.1"/>
</dbReference>
<organism evidence="3 4">
    <name type="scientific">Pseudaquabacterium terrae</name>
    <dbReference type="NCBI Taxonomy" id="2732868"/>
    <lineage>
        <taxon>Bacteria</taxon>
        <taxon>Pseudomonadati</taxon>
        <taxon>Pseudomonadota</taxon>
        <taxon>Betaproteobacteria</taxon>
        <taxon>Burkholderiales</taxon>
        <taxon>Sphaerotilaceae</taxon>
        <taxon>Pseudaquabacterium</taxon>
    </lineage>
</organism>
<proteinExistence type="predicted"/>
<protein>
    <submittedName>
        <fullName evidence="3">Carbohydrate binding family 9 domain-containing protein</fullName>
    </submittedName>
</protein>
<dbReference type="InterPro" id="IPR045670">
    <property type="entry name" value="DUF5916"/>
</dbReference>
<evidence type="ECO:0000259" key="2">
    <source>
        <dbReference type="Pfam" id="PF19313"/>
    </source>
</evidence>
<evidence type="ECO:0000313" key="4">
    <source>
        <dbReference type="Proteomes" id="UP000737171"/>
    </source>
</evidence>
<dbReference type="SUPFAM" id="SSF49344">
    <property type="entry name" value="CBD9-like"/>
    <property type="match status" value="1"/>
</dbReference>
<feature type="chain" id="PRO_5047111800" evidence="1">
    <location>
        <begin position="25"/>
        <end position="753"/>
    </location>
</feature>
<accession>A0ABX2EFM2</accession>
<gene>
    <name evidence="3" type="ORF">HLB44_10500</name>
</gene>
<keyword evidence="1" id="KW-0732">Signal</keyword>
<dbReference type="CDD" id="cd09618">
    <property type="entry name" value="CBM9_like_2"/>
    <property type="match status" value="1"/>
</dbReference>
<dbReference type="Gene3D" id="2.60.40.1190">
    <property type="match status" value="1"/>
</dbReference>
<keyword evidence="4" id="KW-1185">Reference proteome</keyword>
<name>A0ABX2EFM2_9BURK</name>
<comment type="caution">
    <text evidence="3">The sequence shown here is derived from an EMBL/GenBank/DDBJ whole genome shotgun (WGS) entry which is preliminary data.</text>
</comment>
<sequence length="753" mass="83521">MSSSVLTRSLSLLSLALAAAAALAQAPAVPPAPPIIAARLAAGEQLPLDGTLAHPAWQRAPVFTDFVEKWPETGRQPLHETRVRVLFDEAALYIGVEALDERPQQIRAPLVRHDMVNRTQDFVFANIDAIGARQAAQFFRVNAAGSTGDGIYTAADDTEDFAPDFDFDAVAKRHERGYTVVMRIPFGSLRFDSEGDPAWRIMIGRRVPRDQVYLHTSVLIPVDAPSFIATLQPLQGVQLPAHQQFLTLRPSLTWRQQRTRSGDGPTTRERSIDATLDLKWRPLPELVIDATLNPDFSQVALDVPQLAGNTRFALFVDEKRPFFFESSDLLRSPTDAIYTRSFTEPKAGLRATWRGRSLAATAFGIDDRGGGIVLLPGPYASGEAEQPASQALVARVLSTRAGLQWGGLAVARRYAGDRGANNVFGPDVSWQVDEAWRVRGQWLHSETTALPDGQGKLRRGVAQAADRVRLTATRLTDQTETSLTLDDIGQGFRHDSGFVVQNGARNLNAFLGKAWRNWGPLNEFWINLRVDDSQAKSDGKGGSGERISRDVHPGFWLVGPHNLEAELHWHGRAQLRTRPGGVLHDEHFWQGELIVTPAAWFPLLTVGGRAGRVVDVEADALRRGGNAQLIMTMRPHARLELEPRAEYAWTERNGRRAYRESSAQLLAVWHFDARQTLRAIVQRYTYDRRDEPGLTGYRLAGTDGSLTYAWRQSSGSVLYVGAGRSRQGVDGPARSNELFVKLQVDVDELRRRF</sequence>
<dbReference type="Proteomes" id="UP000737171">
    <property type="component" value="Unassembled WGS sequence"/>
</dbReference>
<reference evidence="3 4" key="1">
    <citation type="submission" date="2020-05" db="EMBL/GenBank/DDBJ databases">
        <title>Aquincola sp. isolate from soil.</title>
        <authorList>
            <person name="Han J."/>
            <person name="Kim D.-U."/>
        </authorList>
    </citation>
    <scope>NUCLEOTIDE SEQUENCE [LARGE SCALE GENOMIC DNA]</scope>
    <source>
        <strain evidence="3 4">S2</strain>
    </source>
</reference>
<evidence type="ECO:0000256" key="1">
    <source>
        <dbReference type="SAM" id="SignalP"/>
    </source>
</evidence>
<dbReference type="Pfam" id="PF19313">
    <property type="entry name" value="DUF5916"/>
    <property type="match status" value="1"/>
</dbReference>
<feature type="domain" description="DUF5916" evidence="2">
    <location>
        <begin position="268"/>
        <end position="332"/>
    </location>
</feature>
<evidence type="ECO:0000313" key="3">
    <source>
        <dbReference type="EMBL" id="NRF67414.1"/>
    </source>
</evidence>
<dbReference type="EMBL" id="JABRWJ010000003">
    <property type="protein sequence ID" value="NRF67414.1"/>
    <property type="molecule type" value="Genomic_DNA"/>
</dbReference>
<feature type="signal peptide" evidence="1">
    <location>
        <begin position="1"/>
        <end position="24"/>
    </location>
</feature>